<keyword evidence="2" id="KW-1133">Transmembrane helix</keyword>
<comment type="caution">
    <text evidence="3">The sequence shown here is derived from an EMBL/GenBank/DDBJ whole genome shotgun (WGS) entry which is preliminary data.</text>
</comment>
<feature type="compositionally biased region" description="Polar residues" evidence="1">
    <location>
        <begin position="298"/>
        <end position="317"/>
    </location>
</feature>
<organism evidence="3 4">
    <name type="scientific">Coccomyxa viridis</name>
    <dbReference type="NCBI Taxonomy" id="1274662"/>
    <lineage>
        <taxon>Eukaryota</taxon>
        <taxon>Viridiplantae</taxon>
        <taxon>Chlorophyta</taxon>
        <taxon>core chlorophytes</taxon>
        <taxon>Trebouxiophyceae</taxon>
        <taxon>Trebouxiophyceae incertae sedis</taxon>
        <taxon>Coccomyxaceae</taxon>
        <taxon>Coccomyxa</taxon>
    </lineage>
</organism>
<keyword evidence="2" id="KW-0472">Membrane</keyword>
<dbReference type="Gene3D" id="3.50.4.10">
    <property type="entry name" value="Hepatocyte Growth Factor"/>
    <property type="match status" value="1"/>
</dbReference>
<feature type="region of interest" description="Disordered" evidence="1">
    <location>
        <begin position="287"/>
        <end position="324"/>
    </location>
</feature>
<protein>
    <submittedName>
        <fullName evidence="3">G8968 protein</fullName>
    </submittedName>
</protein>
<sequence>MTRSRQTFSEMSVEALGSLAQTVSDRYLRENFRRVIAGTNMSVASVMDGFRDASRDVCMPLRSEVDHAPGPSRASAEIARGSSFSRNGSEHLKKRNTSVRTSLNGNVRRGMLQQHPGGQLQSIRASTSLGPVSPRTARKLSAKGRKACASPRARLVLGLGIAMGLLALCIISGYMPPPLSGFGMLKSFLAGTLAPSSTRRLLSSKEESLGIMPTSLEPQHDAYTVRHRQHTETFHASRWDSHMAGRMSRQLAESALGAAGATAVHAGSRLAEAPNADVVMQRSGSVFPPSARAASGYSDPSPTRTGDGSSSIESTHGLSAHGSSSTDLTASAALIGQHESFRNAEGIGSVGSSGGVSGDSTISGVSFLQQPDASSLGNQLASGSGTNTLQYSNGYARIGGDAYKVMEHTQNAAQCAASCANDAKCVAWTRVAGGRADVQSCYLMSSLSNGAAEASSSMRQTSKAVSYVDPVAVMLESGTRNPSALPGALYGCPYPSSQGGECRPPASCNCYQGACYGTC</sequence>
<gene>
    <name evidence="3" type="primary">g8968</name>
    <name evidence="3" type="ORF">VP750_LOCUS8052</name>
</gene>
<accession>A0ABP1G1R8</accession>
<dbReference type="Proteomes" id="UP001497392">
    <property type="component" value="Unassembled WGS sequence"/>
</dbReference>
<proteinExistence type="predicted"/>
<evidence type="ECO:0000313" key="4">
    <source>
        <dbReference type="Proteomes" id="UP001497392"/>
    </source>
</evidence>
<dbReference type="EMBL" id="CAXHTA020000016">
    <property type="protein sequence ID" value="CAL5226146.1"/>
    <property type="molecule type" value="Genomic_DNA"/>
</dbReference>
<name>A0ABP1G1R8_9CHLO</name>
<evidence type="ECO:0000256" key="2">
    <source>
        <dbReference type="SAM" id="Phobius"/>
    </source>
</evidence>
<keyword evidence="4" id="KW-1185">Reference proteome</keyword>
<evidence type="ECO:0000256" key="1">
    <source>
        <dbReference type="SAM" id="MobiDB-lite"/>
    </source>
</evidence>
<evidence type="ECO:0000313" key="3">
    <source>
        <dbReference type="EMBL" id="CAL5226146.1"/>
    </source>
</evidence>
<feature type="region of interest" description="Disordered" evidence="1">
    <location>
        <begin position="65"/>
        <end position="97"/>
    </location>
</feature>
<reference evidence="3 4" key="1">
    <citation type="submission" date="2024-06" db="EMBL/GenBank/DDBJ databases">
        <authorList>
            <person name="Kraege A."/>
            <person name="Thomma B."/>
        </authorList>
    </citation>
    <scope>NUCLEOTIDE SEQUENCE [LARGE SCALE GENOMIC DNA]</scope>
</reference>
<feature type="transmembrane region" description="Helical" evidence="2">
    <location>
        <begin position="155"/>
        <end position="175"/>
    </location>
</feature>
<keyword evidence="2" id="KW-0812">Transmembrane</keyword>